<feature type="non-terminal residue" evidence="1">
    <location>
        <position position="156"/>
    </location>
</feature>
<sequence>MSIDIPTPGDFAELTQHRNGASVSIYVSATGNGSHAITHDVDAAQTALRSALHDALHELTESGASAADKSAISSHVETLLGRRLFWATGARSIAIFITPESARAFRLMNRLPFAWSTGDRFDVGPMVRAVTFDYTGYVLAITEGDVRLMHLTSDAT</sequence>
<evidence type="ECO:0000313" key="1">
    <source>
        <dbReference type="EMBL" id="HIY66095.1"/>
    </source>
</evidence>
<name>A0A9D2CA63_9MICO</name>
<gene>
    <name evidence="1" type="ORF">H9830_07445</name>
</gene>
<reference evidence="1" key="1">
    <citation type="journal article" date="2021" name="PeerJ">
        <title>Extensive microbial diversity within the chicken gut microbiome revealed by metagenomics and culture.</title>
        <authorList>
            <person name="Gilroy R."/>
            <person name="Ravi A."/>
            <person name="Getino M."/>
            <person name="Pursley I."/>
            <person name="Horton D.L."/>
            <person name="Alikhan N.F."/>
            <person name="Baker D."/>
            <person name="Gharbi K."/>
            <person name="Hall N."/>
            <person name="Watson M."/>
            <person name="Adriaenssens E.M."/>
            <person name="Foster-Nyarko E."/>
            <person name="Jarju S."/>
            <person name="Secka A."/>
            <person name="Antonio M."/>
            <person name="Oren A."/>
            <person name="Chaudhuri R.R."/>
            <person name="La Ragione R."/>
            <person name="Hildebrand F."/>
            <person name="Pallen M.J."/>
        </authorList>
    </citation>
    <scope>NUCLEOTIDE SEQUENCE</scope>
    <source>
        <strain evidence="1">ChiGjej1B1-98</strain>
    </source>
</reference>
<organism evidence="1 2">
    <name type="scientific">Candidatus Agrococcus pullicola</name>
    <dbReference type="NCBI Taxonomy" id="2838429"/>
    <lineage>
        <taxon>Bacteria</taxon>
        <taxon>Bacillati</taxon>
        <taxon>Actinomycetota</taxon>
        <taxon>Actinomycetes</taxon>
        <taxon>Micrococcales</taxon>
        <taxon>Microbacteriaceae</taxon>
        <taxon>Agrococcus</taxon>
    </lineage>
</organism>
<evidence type="ECO:0000313" key="2">
    <source>
        <dbReference type="Proteomes" id="UP000824005"/>
    </source>
</evidence>
<dbReference type="Proteomes" id="UP000824005">
    <property type="component" value="Unassembled WGS sequence"/>
</dbReference>
<accession>A0A9D2CA63</accession>
<dbReference type="EMBL" id="DXDC01000219">
    <property type="protein sequence ID" value="HIY66095.1"/>
    <property type="molecule type" value="Genomic_DNA"/>
</dbReference>
<dbReference type="AlphaFoldDB" id="A0A9D2CA63"/>
<comment type="caution">
    <text evidence="1">The sequence shown here is derived from an EMBL/GenBank/DDBJ whole genome shotgun (WGS) entry which is preliminary data.</text>
</comment>
<proteinExistence type="predicted"/>
<reference evidence="1" key="2">
    <citation type="submission" date="2021-04" db="EMBL/GenBank/DDBJ databases">
        <authorList>
            <person name="Gilroy R."/>
        </authorList>
    </citation>
    <scope>NUCLEOTIDE SEQUENCE</scope>
    <source>
        <strain evidence="1">ChiGjej1B1-98</strain>
    </source>
</reference>
<protein>
    <submittedName>
        <fullName evidence="1">Uncharacterized protein</fullName>
    </submittedName>
</protein>